<dbReference type="InterPro" id="IPR011333">
    <property type="entry name" value="SKP1/BTB/POZ_sf"/>
</dbReference>
<dbReference type="Proteomes" id="UP000006753">
    <property type="component" value="Unassembled WGS sequence"/>
</dbReference>
<gene>
    <name evidence="3" type="ORF">MBM_06148</name>
</gene>
<feature type="domain" description="BTB" evidence="2">
    <location>
        <begin position="42"/>
        <end position="109"/>
    </location>
</feature>
<dbReference type="PANTHER" id="PTHR47843:SF2">
    <property type="entry name" value="BTB DOMAIN-CONTAINING PROTEIN"/>
    <property type="match status" value="1"/>
</dbReference>
<dbReference type="PANTHER" id="PTHR47843">
    <property type="entry name" value="BTB DOMAIN-CONTAINING PROTEIN-RELATED"/>
    <property type="match status" value="1"/>
</dbReference>
<feature type="compositionally biased region" description="Polar residues" evidence="1">
    <location>
        <begin position="121"/>
        <end position="131"/>
    </location>
</feature>
<evidence type="ECO:0000313" key="4">
    <source>
        <dbReference type="Proteomes" id="UP000006753"/>
    </source>
</evidence>
<dbReference type="GeneID" id="18762083"/>
<evidence type="ECO:0000313" key="3">
    <source>
        <dbReference type="EMBL" id="EKD15520.1"/>
    </source>
</evidence>
<dbReference type="OrthoDB" id="194443at2759"/>
<dbReference type="Pfam" id="PF00651">
    <property type="entry name" value="BTB"/>
    <property type="match status" value="1"/>
</dbReference>
<feature type="region of interest" description="Disordered" evidence="1">
    <location>
        <begin position="1"/>
        <end position="20"/>
    </location>
</feature>
<reference evidence="3 4" key="1">
    <citation type="journal article" date="2012" name="BMC Genomics">
        <title>Sequencing the genome of Marssonina brunnea reveals fungus-poplar co-evolution.</title>
        <authorList>
            <person name="Zhu S."/>
            <person name="Cao Y.-Z."/>
            <person name="Jiang C."/>
            <person name="Tan B.-Y."/>
            <person name="Wang Z."/>
            <person name="Feng S."/>
            <person name="Zhang L."/>
            <person name="Su X.-H."/>
            <person name="Brejova B."/>
            <person name="Vinar T."/>
            <person name="Xu M."/>
            <person name="Wang M.-X."/>
            <person name="Zhang S.-G."/>
            <person name="Huang M.-R."/>
            <person name="Wu R."/>
            <person name="Zhou Y."/>
        </authorList>
    </citation>
    <scope>NUCLEOTIDE SEQUENCE [LARGE SCALE GENOMIC DNA]</scope>
    <source>
        <strain evidence="3 4">MB_m1</strain>
    </source>
</reference>
<accession>K1WDM0</accession>
<dbReference type="InterPro" id="IPR000210">
    <property type="entry name" value="BTB/POZ_dom"/>
</dbReference>
<proteinExistence type="predicted"/>
<feature type="region of interest" description="Disordered" evidence="1">
    <location>
        <begin position="113"/>
        <end position="152"/>
    </location>
</feature>
<sequence length="328" mass="36654">MSARGSSGEPPFKRQKTRDQNVLLKDLPADDFLRQIQLFQGPQVSIVIAERDFKLPKALACYSSPYFNAAFNSNFKEGEEQKLTLTDCSPETFSLVVQWMYQSHIVVPTAHHRPVKPATGNAPSGSGSGSVAHNEAAIRSPTASRQSTVAAEDTDLRWAEEEKLEMEFYPNLARNHGAQAVSRLLAFLQLADRIDLLGPFDSVIATLRETLAHSGGGSRWGWTRTALLPGHVRLAAALPASHPIRRLLADACYREFVLDLFGHVRQQGPARPFRFVREVRDLDSFGADLLRAYMQRQVGKKRVLNAKTKEAEWVFTDPLTEKDFRVVV</sequence>
<dbReference type="SUPFAM" id="SSF54695">
    <property type="entry name" value="POZ domain"/>
    <property type="match status" value="1"/>
</dbReference>
<dbReference type="EMBL" id="JH921441">
    <property type="protein sequence ID" value="EKD15520.1"/>
    <property type="molecule type" value="Genomic_DNA"/>
</dbReference>
<evidence type="ECO:0000256" key="1">
    <source>
        <dbReference type="SAM" id="MobiDB-lite"/>
    </source>
</evidence>
<evidence type="ECO:0000259" key="2">
    <source>
        <dbReference type="PROSITE" id="PS50097"/>
    </source>
</evidence>
<dbReference type="AlphaFoldDB" id="K1WDM0"/>
<keyword evidence="4" id="KW-1185">Reference proteome</keyword>
<dbReference type="STRING" id="1072389.K1WDM0"/>
<dbReference type="PROSITE" id="PS50097">
    <property type="entry name" value="BTB"/>
    <property type="match status" value="1"/>
</dbReference>
<dbReference type="Gene3D" id="3.30.710.10">
    <property type="entry name" value="Potassium Channel Kv1.1, Chain A"/>
    <property type="match status" value="1"/>
</dbReference>
<organism evidence="3 4">
    <name type="scientific">Marssonina brunnea f. sp. multigermtubi (strain MB_m1)</name>
    <name type="common">Marssonina leaf spot fungus</name>
    <dbReference type="NCBI Taxonomy" id="1072389"/>
    <lineage>
        <taxon>Eukaryota</taxon>
        <taxon>Fungi</taxon>
        <taxon>Dikarya</taxon>
        <taxon>Ascomycota</taxon>
        <taxon>Pezizomycotina</taxon>
        <taxon>Leotiomycetes</taxon>
        <taxon>Helotiales</taxon>
        <taxon>Drepanopezizaceae</taxon>
        <taxon>Drepanopeziza</taxon>
    </lineage>
</organism>
<dbReference type="OMA" id="QAGHICK"/>
<protein>
    <submittedName>
        <fullName evidence="3">BTB/POZ domain containing protein</fullName>
    </submittedName>
</protein>
<dbReference type="RefSeq" id="XP_007294037.1">
    <property type="nucleotide sequence ID" value="XM_007293975.1"/>
</dbReference>
<name>K1WDM0_MARBU</name>
<dbReference type="KEGG" id="mbe:MBM_06148"/>
<dbReference type="InParanoid" id="K1WDM0"/>
<dbReference type="CDD" id="cd18186">
    <property type="entry name" value="BTB_POZ_ZBTB_KLHL-like"/>
    <property type="match status" value="1"/>
</dbReference>
<dbReference type="HOGENOM" id="CLU_866423_0_0_1"/>
<dbReference type="eggNOG" id="ENOG502T5HB">
    <property type="taxonomic scope" value="Eukaryota"/>
</dbReference>